<dbReference type="SMART" id="SM00320">
    <property type="entry name" value="WD40"/>
    <property type="match status" value="5"/>
</dbReference>
<keyword evidence="9 15" id="KW-0472">Membrane</keyword>
<name>A0ABP0S3Q3_9DINO</name>
<evidence type="ECO:0000256" key="8">
    <source>
        <dbReference type="ARBA" id="ARBA00022989"/>
    </source>
</evidence>
<dbReference type="InterPro" id="IPR015943">
    <property type="entry name" value="WD40/YVTN_repeat-like_dom_sf"/>
</dbReference>
<evidence type="ECO:0000313" key="19">
    <source>
        <dbReference type="Proteomes" id="UP001642484"/>
    </source>
</evidence>
<evidence type="ECO:0000256" key="6">
    <source>
        <dbReference type="ARBA" id="ARBA00022692"/>
    </source>
</evidence>
<evidence type="ECO:0000256" key="13">
    <source>
        <dbReference type="PROSITE-ProRule" id="PRU00221"/>
    </source>
</evidence>
<evidence type="ECO:0000313" key="18">
    <source>
        <dbReference type="EMBL" id="CAK9106956.1"/>
    </source>
</evidence>
<evidence type="ECO:0000259" key="16">
    <source>
        <dbReference type="Pfam" id="PF04158"/>
    </source>
</evidence>
<reference evidence="18 19" key="1">
    <citation type="submission" date="2024-02" db="EMBL/GenBank/DDBJ databases">
        <authorList>
            <person name="Chen Y."/>
            <person name="Shah S."/>
            <person name="Dougan E. K."/>
            <person name="Thang M."/>
            <person name="Chan C."/>
        </authorList>
    </citation>
    <scope>NUCLEOTIDE SEQUENCE [LARGE SCALE GENOMIC DNA]</scope>
</reference>
<dbReference type="InterPro" id="IPR019775">
    <property type="entry name" value="WD40_repeat_CS"/>
</dbReference>
<keyword evidence="8 15" id="KW-1133">Transmembrane helix</keyword>
<keyword evidence="19" id="KW-1185">Reference proteome</keyword>
<evidence type="ECO:0000256" key="7">
    <source>
        <dbReference type="ARBA" id="ARBA00022737"/>
    </source>
</evidence>
<feature type="domain" description="Sof1-like protein" evidence="16">
    <location>
        <begin position="1056"/>
        <end position="1140"/>
    </location>
</feature>
<proteinExistence type="inferred from homology"/>
<evidence type="ECO:0000256" key="3">
    <source>
        <dbReference type="ARBA" id="ARBA00005649"/>
    </source>
</evidence>
<organism evidence="18 19">
    <name type="scientific">Durusdinium trenchii</name>
    <dbReference type="NCBI Taxonomy" id="1381693"/>
    <lineage>
        <taxon>Eukaryota</taxon>
        <taxon>Sar</taxon>
        <taxon>Alveolata</taxon>
        <taxon>Dinophyceae</taxon>
        <taxon>Suessiales</taxon>
        <taxon>Symbiodiniaceae</taxon>
        <taxon>Durusdinium</taxon>
    </lineage>
</organism>
<keyword evidence="6 15" id="KW-0812">Transmembrane</keyword>
<evidence type="ECO:0000259" key="17">
    <source>
        <dbReference type="Pfam" id="PF05154"/>
    </source>
</evidence>
<keyword evidence="5 13" id="KW-0853">WD repeat</keyword>
<evidence type="ECO:0000256" key="14">
    <source>
        <dbReference type="SAM" id="MobiDB-lite"/>
    </source>
</evidence>
<dbReference type="PANTHER" id="PTHR22851:SF0">
    <property type="entry name" value="DDB1- AND CUL4-ASSOCIATED FACTOR 13"/>
    <property type="match status" value="1"/>
</dbReference>
<accession>A0ABP0S3Q3</accession>
<dbReference type="PRINTS" id="PR00320">
    <property type="entry name" value="GPROTEINBRPT"/>
</dbReference>
<feature type="transmembrane region" description="Helical" evidence="15">
    <location>
        <begin position="492"/>
        <end position="513"/>
    </location>
</feature>
<dbReference type="InterPro" id="IPR020472">
    <property type="entry name" value="WD40_PAC1"/>
</dbReference>
<evidence type="ECO:0000256" key="2">
    <source>
        <dbReference type="ARBA" id="ARBA00004604"/>
    </source>
</evidence>
<dbReference type="InterPro" id="IPR036322">
    <property type="entry name" value="WD40_repeat_dom_sf"/>
</dbReference>
<gene>
    <name evidence="18" type="ORF">CCMP2556_LOCUS49943</name>
</gene>
<feature type="transmembrane region" description="Helical" evidence="15">
    <location>
        <begin position="446"/>
        <end position="467"/>
    </location>
</feature>
<evidence type="ECO:0000256" key="9">
    <source>
        <dbReference type="ARBA" id="ARBA00023136"/>
    </source>
</evidence>
<comment type="caution">
    <text evidence="18">The sequence shown here is derived from an EMBL/GenBank/DDBJ whole genome shotgun (WGS) entry which is preliminary data.</text>
</comment>
<dbReference type="PANTHER" id="PTHR22851">
    <property type="entry name" value="U3 SMALL NUCLEOLAR RNA U3 SNORNA ASSOCIATED PROTEIN"/>
    <property type="match status" value="1"/>
</dbReference>
<feature type="repeat" description="WD" evidence="13">
    <location>
        <begin position="781"/>
        <end position="822"/>
    </location>
</feature>
<feature type="repeat" description="WD" evidence="13">
    <location>
        <begin position="980"/>
        <end position="1021"/>
    </location>
</feature>
<dbReference type="Pfam" id="PF04158">
    <property type="entry name" value="Sof1"/>
    <property type="match status" value="1"/>
</dbReference>
<dbReference type="SUPFAM" id="SSF50978">
    <property type="entry name" value="WD40 repeat-like"/>
    <property type="match status" value="1"/>
</dbReference>
<dbReference type="InterPro" id="IPR051733">
    <property type="entry name" value="WD_repeat_DCAF13/WDSOF1"/>
</dbReference>
<comment type="similarity">
    <text evidence="3">Belongs to the WD repeat DCAF13/WDSOF1 family.</text>
</comment>
<dbReference type="PROSITE" id="PS00678">
    <property type="entry name" value="WD_REPEATS_1"/>
    <property type="match status" value="1"/>
</dbReference>
<feature type="compositionally biased region" description="Basic and acidic residues" evidence="14">
    <location>
        <begin position="1131"/>
        <end position="1147"/>
    </location>
</feature>
<sequence length="1147" mass="126943">MGALKSLMNTFPGSGLERGSRNSSWSPSPPFSLKLGAMAQGLVAALRLGYISFAAGIYTNNPICIKNNCINPIFPGLEDLHRLANTTKWYCTSMEDTALAIGFCKGAVNYHIAVPEPQVPDESSVQALVRKQDRAANTAYFAHLNGLGKDPWEHPDPENSDDCIRSIWKMVCYTYFPRAEPGCARGSLMEYIRPCQSSCANYINACSVECCDESVQCVFTHQKKLTKTTVLATSGYEPHDGPSSFCTGSAHRSGGFGLALLLAVLSSLSGETFGFRLRSRPSVVSFAVLGVFLSVALQGCDSAVVHSIGNWRQEEDHLVKFQFVPPGASSKEAVLNSCSLPGLSPTLQCSGHGGCHTWEKTADANPTQFCWCDAEWADPECRTRRKSQVVAYLLATFLGVVGADRFYLGLVLSGWLKLLALGSLTVFWITEVLITGSAPVNLNKDLRSWGGLMKVLTFLALGSWYFIDVIRTGSAPVETNSFRTAADLPREAFVACTVFLAMIAGFLFAGWSVSHDVAAKRRSISLMQNAYAQEKAALDATVMTTDLLYKETGPTNQTQTSICGVEANTGEHYRRQEAVKDTVGLLDAYGLRKDLLIQTMSVHVLQGHRTWQGKQMTEGVVSIAMAFSTCLIVGGREQMTVQHGVHILSVPRSERSRSRSFPDVGATTEAKVLLQMKIKVLQRSQQDYLGATSSDITRHFRNADPDLHPFERAREYQRALKAVKMEKIFAKPFVKALEGHTDSVKCMAIARKGAAPLLSGSCNGELRLWNMQHLICGSAVTKAHEGFVRGVTMSPDGRLAFSCGDDKAAKMWRIQAKACEISEEPEAVYHMAYIPGAIDHHWQKKMFVTVGDTVDVWDYSRSTPVSSFEWGCERVITSRFNPAESALLASTAVDRSVGLYDLRGNAPIRKAGRRAPACLSAAVARHRGERAELGGQVILKLRSNGICWNPMRPMSFTVANEDCSLYTFDMRKLSAATGRHWDHVMAVLDVDYAPNGQEFVSASYDNTVRLWDVNSQRSKEVYHGKRMQRVLCCHYTPDGRFVLSGSEDTNIRVWKAKADQKLGVASARESRAEAYREVLKKKFSKMPEIARIKRHKHVPKMIKSIGNKRRIMKEARQRKDANRRKHSKPGTMEHEPMKKRLIVKELE</sequence>
<protein>
    <recommendedName>
        <fullName evidence="4">DDB1- and CUL4-associated factor 13</fullName>
    </recommendedName>
    <alternativeName>
        <fullName evidence="12">WD repeat and SOF domain-containing protein 1</fullName>
    </alternativeName>
</protein>
<feature type="transmembrane region" description="Helical" evidence="15">
    <location>
        <begin position="389"/>
        <end position="408"/>
    </location>
</feature>
<keyword evidence="7" id="KW-0677">Repeat</keyword>
<feature type="repeat" description="WD" evidence="13">
    <location>
        <begin position="1035"/>
        <end position="1064"/>
    </location>
</feature>
<dbReference type="InterPro" id="IPR007287">
    <property type="entry name" value="Sof1"/>
</dbReference>
<comment type="subcellular location">
    <subcellularLocation>
        <location evidence="1">Membrane</location>
        <topology evidence="1">Multi-pass membrane protein</topology>
    </subcellularLocation>
    <subcellularLocation>
        <location evidence="2">Nucleus</location>
        <location evidence="2">Nucleolus</location>
    </subcellularLocation>
</comment>
<dbReference type="InterPro" id="IPR001680">
    <property type="entry name" value="WD40_rpt"/>
</dbReference>
<evidence type="ECO:0000256" key="10">
    <source>
        <dbReference type="ARBA" id="ARBA00023242"/>
    </source>
</evidence>
<dbReference type="Pfam" id="PF00400">
    <property type="entry name" value="WD40"/>
    <property type="match status" value="4"/>
</dbReference>
<feature type="region of interest" description="Disordered" evidence="14">
    <location>
        <begin position="1113"/>
        <end position="1147"/>
    </location>
</feature>
<dbReference type="InterPro" id="IPR007829">
    <property type="entry name" value="TM2"/>
</dbReference>
<feature type="repeat" description="WD" evidence="13">
    <location>
        <begin position="737"/>
        <end position="772"/>
    </location>
</feature>
<evidence type="ECO:0000256" key="5">
    <source>
        <dbReference type="ARBA" id="ARBA00022574"/>
    </source>
</evidence>
<feature type="transmembrane region" description="Helical" evidence="15">
    <location>
        <begin position="414"/>
        <end position="434"/>
    </location>
</feature>
<dbReference type="PROSITE" id="PS50082">
    <property type="entry name" value="WD_REPEATS_2"/>
    <property type="match status" value="4"/>
</dbReference>
<evidence type="ECO:0000256" key="11">
    <source>
        <dbReference type="ARBA" id="ARBA00023274"/>
    </source>
</evidence>
<dbReference type="Pfam" id="PF05154">
    <property type="entry name" value="TM2"/>
    <property type="match status" value="1"/>
</dbReference>
<evidence type="ECO:0000256" key="4">
    <source>
        <dbReference type="ARBA" id="ARBA00021762"/>
    </source>
</evidence>
<keyword evidence="11" id="KW-0687">Ribonucleoprotein</keyword>
<evidence type="ECO:0000256" key="12">
    <source>
        <dbReference type="ARBA" id="ARBA00032239"/>
    </source>
</evidence>
<evidence type="ECO:0000256" key="15">
    <source>
        <dbReference type="SAM" id="Phobius"/>
    </source>
</evidence>
<dbReference type="Proteomes" id="UP001642484">
    <property type="component" value="Unassembled WGS sequence"/>
</dbReference>
<keyword evidence="10" id="KW-0539">Nucleus</keyword>
<dbReference type="Gene3D" id="2.130.10.10">
    <property type="entry name" value="YVTN repeat-like/Quinoprotein amine dehydrogenase"/>
    <property type="match status" value="2"/>
</dbReference>
<dbReference type="PROSITE" id="PS50294">
    <property type="entry name" value="WD_REPEATS_REGION"/>
    <property type="match status" value="3"/>
</dbReference>
<feature type="domain" description="TM2" evidence="17">
    <location>
        <begin position="385"/>
        <end position="431"/>
    </location>
</feature>
<dbReference type="EMBL" id="CAXAMN010026917">
    <property type="protein sequence ID" value="CAK9106956.1"/>
    <property type="molecule type" value="Genomic_DNA"/>
</dbReference>
<evidence type="ECO:0000256" key="1">
    <source>
        <dbReference type="ARBA" id="ARBA00004141"/>
    </source>
</evidence>